<dbReference type="SMART" id="SM00849">
    <property type="entry name" value="Lactamase_B"/>
    <property type="match status" value="1"/>
</dbReference>
<organism evidence="2 3">
    <name type="scientific">Lacrimispora celerecrescens</name>
    <dbReference type="NCBI Taxonomy" id="29354"/>
    <lineage>
        <taxon>Bacteria</taxon>
        <taxon>Bacillati</taxon>
        <taxon>Bacillota</taxon>
        <taxon>Clostridia</taxon>
        <taxon>Lachnospirales</taxon>
        <taxon>Lachnospiraceae</taxon>
        <taxon>Lacrimispora</taxon>
    </lineage>
</organism>
<dbReference type="AlphaFoldDB" id="A0A084JN96"/>
<sequence>MKTEVAMKNFSIWKKIAACVLFLNIVFTAFTTELLTPSVSAGELTMRGMGFGPALNIGPGSKIFNGGSLSLLSDYDNRQMLSMILQDKDGTLVVIDGGWDIDAAHLTEVLRSKGGHVSGWFITHPHSDHVGALVQILENPDSQITIDNVYYSLADPAWYEKVEPSRNSMVSRLISALATLPAEKLHTVQKDQEIQLGQIKARVLNNPYLLDVTSVNNSSVAYKFFLNDVSILVLGDMGPEAGELLAAERSAEDLKSDIVQMAHHGQYGVNQDVYAIIKPQIALWPCPLWLWNNDNGGGIGTGDWKTLETRKWMEELGVKVNYSIKDGDQIIY</sequence>
<evidence type="ECO:0000313" key="3">
    <source>
        <dbReference type="Proteomes" id="UP000028525"/>
    </source>
</evidence>
<dbReference type="OrthoDB" id="367237at2"/>
<dbReference type="Proteomes" id="UP000028525">
    <property type="component" value="Unassembled WGS sequence"/>
</dbReference>
<name>A0A084JN96_9FIRM</name>
<feature type="domain" description="Metallo-beta-lactamase" evidence="1">
    <location>
        <begin position="79"/>
        <end position="263"/>
    </location>
</feature>
<dbReference type="InterPro" id="IPR036866">
    <property type="entry name" value="RibonucZ/Hydroxyglut_hydro"/>
</dbReference>
<dbReference type="PANTHER" id="PTHR30619">
    <property type="entry name" value="DNA INTERNALIZATION/COMPETENCE PROTEIN COMEC/REC2"/>
    <property type="match status" value="1"/>
</dbReference>
<gene>
    <name evidence="2" type="ORF">IO98_08915</name>
</gene>
<dbReference type="SUPFAM" id="SSF56281">
    <property type="entry name" value="Metallo-hydrolase/oxidoreductase"/>
    <property type="match status" value="1"/>
</dbReference>
<evidence type="ECO:0000259" key="1">
    <source>
        <dbReference type="SMART" id="SM00849"/>
    </source>
</evidence>
<reference evidence="2 3" key="1">
    <citation type="submission" date="2014-07" db="EMBL/GenBank/DDBJ databases">
        <title>Draft genome of Clostridium celerecrescens 152B isolated from sediments associated with methane hydrate from Krishna Godavari basin.</title>
        <authorList>
            <person name="Honkalas V.S."/>
            <person name="Dabir A.P."/>
            <person name="Arora P."/>
            <person name="Dhakephalkar P.K."/>
        </authorList>
    </citation>
    <scope>NUCLEOTIDE SEQUENCE [LARGE SCALE GENOMIC DNA]</scope>
    <source>
        <strain evidence="2 3">152B</strain>
    </source>
</reference>
<comment type="caution">
    <text evidence="2">The sequence shown here is derived from an EMBL/GenBank/DDBJ whole genome shotgun (WGS) entry which is preliminary data.</text>
</comment>
<evidence type="ECO:0000313" key="2">
    <source>
        <dbReference type="EMBL" id="KEZ90430.1"/>
    </source>
</evidence>
<dbReference type="EMBL" id="JPME01000011">
    <property type="protein sequence ID" value="KEZ90430.1"/>
    <property type="molecule type" value="Genomic_DNA"/>
</dbReference>
<dbReference type="STRING" id="29354.IO98_08915"/>
<protein>
    <submittedName>
        <fullName evidence="2">Metallo-beta-lactamase</fullName>
    </submittedName>
</protein>
<accession>A0A084JN96</accession>
<dbReference type="Pfam" id="PF00753">
    <property type="entry name" value="Lactamase_B"/>
    <property type="match status" value="1"/>
</dbReference>
<keyword evidence="3" id="KW-1185">Reference proteome</keyword>
<dbReference type="InterPro" id="IPR001279">
    <property type="entry name" value="Metallo-B-lactamas"/>
</dbReference>
<dbReference type="PANTHER" id="PTHR30619:SF1">
    <property type="entry name" value="RECOMBINATION PROTEIN 2"/>
    <property type="match status" value="1"/>
</dbReference>
<proteinExistence type="predicted"/>
<dbReference type="InterPro" id="IPR052159">
    <property type="entry name" value="Competence_DNA_uptake"/>
</dbReference>
<dbReference type="Gene3D" id="3.60.15.10">
    <property type="entry name" value="Ribonuclease Z/Hydroxyacylglutathione hydrolase-like"/>
    <property type="match status" value="1"/>
</dbReference>